<dbReference type="RefSeq" id="WP_379027085.1">
    <property type="nucleotide sequence ID" value="NZ_JBHUGY010000076.1"/>
</dbReference>
<keyword evidence="3" id="KW-1185">Reference proteome</keyword>
<organism evidence="2 3">
    <name type="scientific">Mesorhizobium calcicola</name>
    <dbReference type="NCBI Taxonomy" id="1300310"/>
    <lineage>
        <taxon>Bacteria</taxon>
        <taxon>Pseudomonadati</taxon>
        <taxon>Pseudomonadota</taxon>
        <taxon>Alphaproteobacteria</taxon>
        <taxon>Hyphomicrobiales</taxon>
        <taxon>Phyllobacteriaceae</taxon>
        <taxon>Mesorhizobium</taxon>
    </lineage>
</organism>
<comment type="caution">
    <text evidence="2">The sequence shown here is derived from an EMBL/GenBank/DDBJ whole genome shotgun (WGS) entry which is preliminary data.</text>
</comment>
<evidence type="ECO:0000313" key="3">
    <source>
        <dbReference type="Proteomes" id="UP001597349"/>
    </source>
</evidence>
<proteinExistence type="predicted"/>
<name>A0ABW4WSM4_9HYPH</name>
<dbReference type="Pfam" id="PF20973">
    <property type="entry name" value="VUPS"/>
    <property type="match status" value="1"/>
</dbReference>
<evidence type="ECO:0000259" key="1">
    <source>
        <dbReference type="Pfam" id="PF20973"/>
    </source>
</evidence>
<dbReference type="EMBL" id="JBHUGY010000076">
    <property type="protein sequence ID" value="MFD2058604.1"/>
    <property type="molecule type" value="Genomic_DNA"/>
</dbReference>
<protein>
    <recommendedName>
        <fullName evidence="1">Vitamin uptake-like sensor domain-containing protein</fullName>
    </recommendedName>
</protein>
<evidence type="ECO:0000313" key="2">
    <source>
        <dbReference type="EMBL" id="MFD2058604.1"/>
    </source>
</evidence>
<sequence length="46" mass="5192">MGLGVFVCALGVMHFLETTSPRVFYGALCRSAWSHRARRCGFRASW</sequence>
<gene>
    <name evidence="2" type="ORF">ACFSQT_37635</name>
</gene>
<accession>A0ABW4WSM4</accession>
<dbReference type="Proteomes" id="UP001597349">
    <property type="component" value="Unassembled WGS sequence"/>
</dbReference>
<feature type="domain" description="Vitamin uptake-like sensor" evidence="1">
    <location>
        <begin position="1"/>
        <end position="28"/>
    </location>
</feature>
<dbReference type="InterPro" id="IPR048533">
    <property type="entry name" value="VUPS"/>
</dbReference>
<reference evidence="3" key="1">
    <citation type="journal article" date="2019" name="Int. J. Syst. Evol. Microbiol.">
        <title>The Global Catalogue of Microorganisms (GCM) 10K type strain sequencing project: providing services to taxonomists for standard genome sequencing and annotation.</title>
        <authorList>
            <consortium name="The Broad Institute Genomics Platform"/>
            <consortium name="The Broad Institute Genome Sequencing Center for Infectious Disease"/>
            <person name="Wu L."/>
            <person name="Ma J."/>
        </authorList>
    </citation>
    <scope>NUCLEOTIDE SEQUENCE [LARGE SCALE GENOMIC DNA]</scope>
    <source>
        <strain evidence="3">CGMCC 1.16226</strain>
    </source>
</reference>